<dbReference type="GO" id="GO:0015920">
    <property type="term" value="P:lipopolysaccharide transport"/>
    <property type="evidence" value="ECO:0007669"/>
    <property type="project" value="TreeGrafter"/>
</dbReference>
<dbReference type="EMBL" id="CP015839">
    <property type="protein sequence ID" value="ANG61482.1"/>
    <property type="molecule type" value="Genomic_DNA"/>
</dbReference>
<dbReference type="GO" id="GO:0009279">
    <property type="term" value="C:cell outer membrane"/>
    <property type="evidence" value="ECO:0007669"/>
    <property type="project" value="UniProtKB-SubCell"/>
</dbReference>
<dbReference type="InterPro" id="IPR007485">
    <property type="entry name" value="LPS_assembly_LptE"/>
</dbReference>
<dbReference type="STRING" id="1821621.A8C75_02685"/>
<dbReference type="HAMAP" id="MF_01186">
    <property type="entry name" value="LPS_assembly_LptE"/>
    <property type="match status" value="1"/>
</dbReference>
<dbReference type="GO" id="GO:0001530">
    <property type="term" value="F:lipopolysaccharide binding"/>
    <property type="evidence" value="ECO:0007669"/>
    <property type="project" value="TreeGrafter"/>
</dbReference>
<evidence type="ECO:0000256" key="4">
    <source>
        <dbReference type="ARBA" id="ARBA00023237"/>
    </source>
</evidence>
<dbReference type="Gene3D" id="3.30.160.150">
    <property type="entry name" value="Lipoprotein like domain"/>
    <property type="match status" value="1"/>
</dbReference>
<dbReference type="Proteomes" id="UP000078070">
    <property type="component" value="Chromosome"/>
</dbReference>
<comment type="subunit">
    <text evidence="6">Component of the lipopolysaccharide transport and assembly complex. Interacts with LptD.</text>
</comment>
<dbReference type="PROSITE" id="PS51257">
    <property type="entry name" value="PROKAR_LIPOPROTEIN"/>
    <property type="match status" value="1"/>
</dbReference>
<protein>
    <recommendedName>
        <fullName evidence="6">LPS-assembly lipoprotein LptE</fullName>
    </recommendedName>
</protein>
<dbReference type="GO" id="GO:1990351">
    <property type="term" value="C:transporter complex"/>
    <property type="evidence" value="ECO:0007669"/>
    <property type="project" value="TreeGrafter"/>
</dbReference>
<evidence type="ECO:0000256" key="2">
    <source>
        <dbReference type="ARBA" id="ARBA00023136"/>
    </source>
</evidence>
<keyword evidence="1 6" id="KW-0732">Signal</keyword>
<comment type="subcellular location">
    <subcellularLocation>
        <location evidence="6">Cell outer membrane</location>
        <topology evidence="6">Lipid-anchor</topology>
    </subcellularLocation>
</comment>
<keyword evidence="2 6" id="KW-0472">Membrane</keyword>
<comment type="similarity">
    <text evidence="6">Belongs to the LptE lipoprotein family.</text>
</comment>
<dbReference type="PANTHER" id="PTHR38098:SF1">
    <property type="entry name" value="LPS-ASSEMBLY LIPOPROTEIN LPTE"/>
    <property type="match status" value="1"/>
</dbReference>
<evidence type="ECO:0000313" key="8">
    <source>
        <dbReference type="Proteomes" id="UP000078070"/>
    </source>
</evidence>
<evidence type="ECO:0000313" key="7">
    <source>
        <dbReference type="EMBL" id="ANG61482.1"/>
    </source>
</evidence>
<dbReference type="AlphaFoldDB" id="A0A1A9EUM1"/>
<evidence type="ECO:0000256" key="1">
    <source>
        <dbReference type="ARBA" id="ARBA00022729"/>
    </source>
</evidence>
<name>A0A1A9EUM1_9GAMM</name>
<gene>
    <name evidence="6" type="primary">lptE</name>
    <name evidence="7" type="ORF">A8C75_02685</name>
</gene>
<dbReference type="GO" id="GO:0043165">
    <property type="term" value="P:Gram-negative-bacterium-type cell outer membrane assembly"/>
    <property type="evidence" value="ECO:0007669"/>
    <property type="project" value="UniProtKB-UniRule"/>
</dbReference>
<organism evidence="7 8">
    <name type="scientific">Marinobacterium aestuarii</name>
    <dbReference type="NCBI Taxonomy" id="1821621"/>
    <lineage>
        <taxon>Bacteria</taxon>
        <taxon>Pseudomonadati</taxon>
        <taxon>Pseudomonadota</taxon>
        <taxon>Gammaproteobacteria</taxon>
        <taxon>Oceanospirillales</taxon>
        <taxon>Oceanospirillaceae</taxon>
        <taxon>Marinobacterium</taxon>
    </lineage>
</organism>
<keyword evidence="8" id="KW-1185">Reference proteome</keyword>
<evidence type="ECO:0000256" key="3">
    <source>
        <dbReference type="ARBA" id="ARBA00023139"/>
    </source>
</evidence>
<dbReference type="RefSeq" id="WP_067377740.1">
    <property type="nucleotide sequence ID" value="NZ_CP015839.1"/>
</dbReference>
<dbReference type="KEGG" id="mars:A8C75_02685"/>
<sequence>MTVQLRLILLIATLLLSSCGFQLRGSAEVPVAMRELALQMPAGRSALRLELSRTLRSNGIELAAVAPYTLEILDEKQGRRVASLDERVKADEYELRTEVRFQITQGERFLIAPTAVRTERVYTYDADAITAKNAQEALLRREMQQDISRQILRLYIAAGQP</sequence>
<reference evidence="7 8" key="2">
    <citation type="journal article" date="2018" name="Int. J. Syst. Evol. Microbiol.">
        <title>Marinobacterium aestuarii sp. nov., a benzene-degrading marine bacterium isolated from estuary sediment.</title>
        <authorList>
            <person name="Bae S.S."/>
            <person name="Jung J."/>
            <person name="Chung D."/>
            <person name="Baek K."/>
        </authorList>
    </citation>
    <scope>NUCLEOTIDE SEQUENCE [LARGE SCALE GENOMIC DNA]</scope>
    <source>
        <strain evidence="7 8">ST58-10</strain>
    </source>
</reference>
<evidence type="ECO:0000256" key="5">
    <source>
        <dbReference type="ARBA" id="ARBA00023288"/>
    </source>
</evidence>
<evidence type="ECO:0000256" key="6">
    <source>
        <dbReference type="HAMAP-Rule" id="MF_01186"/>
    </source>
</evidence>
<keyword evidence="5 6" id="KW-0449">Lipoprotein</keyword>
<dbReference type="OrthoDB" id="7349153at2"/>
<reference evidence="8" key="1">
    <citation type="submission" date="2016-05" db="EMBL/GenBank/DDBJ databases">
        <authorList>
            <person name="Baek K."/>
            <person name="Yang S.-J."/>
        </authorList>
    </citation>
    <scope>NUCLEOTIDE SEQUENCE [LARGE SCALE GENOMIC DNA]</scope>
    <source>
        <strain evidence="8">ST58-10</strain>
    </source>
</reference>
<comment type="function">
    <text evidence="6">Together with LptD, is involved in the assembly of lipopolysaccharide (LPS) at the surface of the outer membrane. Required for the proper assembly of LptD. Binds LPS and may serve as the LPS recognition site at the outer membrane.</text>
</comment>
<dbReference type="Pfam" id="PF04390">
    <property type="entry name" value="LptE"/>
    <property type="match status" value="1"/>
</dbReference>
<dbReference type="PANTHER" id="PTHR38098">
    <property type="entry name" value="LPS-ASSEMBLY LIPOPROTEIN LPTE"/>
    <property type="match status" value="1"/>
</dbReference>
<accession>A0A1A9EUM1</accession>
<keyword evidence="4 6" id="KW-0998">Cell outer membrane</keyword>
<keyword evidence="3 6" id="KW-0564">Palmitate</keyword>
<proteinExistence type="inferred from homology"/>